<feature type="compositionally biased region" description="Polar residues" evidence="6">
    <location>
        <begin position="1"/>
        <end position="10"/>
    </location>
</feature>
<feature type="transmembrane region" description="Helical" evidence="7">
    <location>
        <begin position="244"/>
        <end position="262"/>
    </location>
</feature>
<feature type="transmembrane region" description="Helical" evidence="7">
    <location>
        <begin position="274"/>
        <end position="294"/>
    </location>
</feature>
<keyword evidence="3 7" id="KW-0812">Transmembrane</keyword>
<comment type="subcellular location">
    <subcellularLocation>
        <location evidence="1">Endomembrane system</location>
        <topology evidence="1">Multi-pass membrane protein</topology>
    </subcellularLocation>
</comment>
<evidence type="ECO:0000313" key="9">
    <source>
        <dbReference type="Proteomes" id="UP000242180"/>
    </source>
</evidence>
<protein>
    <submittedName>
        <fullName evidence="8">VIT family-domain-containing protein</fullName>
    </submittedName>
</protein>
<evidence type="ECO:0000256" key="6">
    <source>
        <dbReference type="SAM" id="MobiDB-lite"/>
    </source>
</evidence>
<dbReference type="InterPro" id="IPR008217">
    <property type="entry name" value="Ccc1_fam"/>
</dbReference>
<evidence type="ECO:0000256" key="3">
    <source>
        <dbReference type="ARBA" id="ARBA00022692"/>
    </source>
</evidence>
<evidence type="ECO:0000256" key="7">
    <source>
        <dbReference type="SAM" id="Phobius"/>
    </source>
</evidence>
<keyword evidence="4 7" id="KW-1133">Transmembrane helix</keyword>
<comment type="caution">
    <text evidence="8">The sequence shown here is derived from an EMBL/GenBank/DDBJ whole genome shotgun (WGS) entry which is preliminary data.</text>
</comment>
<dbReference type="GO" id="GO:0012505">
    <property type="term" value="C:endomembrane system"/>
    <property type="evidence" value="ECO:0007669"/>
    <property type="project" value="UniProtKB-SubCell"/>
</dbReference>
<feature type="transmembrane region" description="Helical" evidence="7">
    <location>
        <begin position="306"/>
        <end position="323"/>
    </location>
</feature>
<feature type="transmembrane region" description="Helical" evidence="7">
    <location>
        <begin position="213"/>
        <end position="238"/>
    </location>
</feature>
<reference evidence="8 9" key="1">
    <citation type="submission" date="2016-07" db="EMBL/GenBank/DDBJ databases">
        <title>Pervasive Adenine N6-methylation of Active Genes in Fungi.</title>
        <authorList>
            <consortium name="DOE Joint Genome Institute"/>
            <person name="Mondo S.J."/>
            <person name="Dannebaum R.O."/>
            <person name="Kuo R.C."/>
            <person name="Labutti K."/>
            <person name="Haridas S."/>
            <person name="Kuo A."/>
            <person name="Salamov A."/>
            <person name="Ahrendt S.R."/>
            <person name="Lipzen A."/>
            <person name="Sullivan W."/>
            <person name="Andreopoulos W.B."/>
            <person name="Clum A."/>
            <person name="Lindquist E."/>
            <person name="Daum C."/>
            <person name="Ramamoorthy G.K."/>
            <person name="Gryganskyi A."/>
            <person name="Culley D."/>
            <person name="Magnuson J.K."/>
            <person name="James T.Y."/>
            <person name="O'Malley M.A."/>
            <person name="Stajich J.E."/>
            <person name="Spatafora J.W."/>
            <person name="Visel A."/>
            <person name="Grigoriev I.V."/>
        </authorList>
    </citation>
    <scope>NUCLEOTIDE SEQUENCE [LARGE SCALE GENOMIC DNA]</scope>
    <source>
        <strain evidence="8 9">NRRL 2496</strain>
    </source>
</reference>
<dbReference type="GO" id="GO:0005384">
    <property type="term" value="F:manganese ion transmembrane transporter activity"/>
    <property type="evidence" value="ECO:0007669"/>
    <property type="project" value="InterPro"/>
</dbReference>
<dbReference type="STRING" id="13706.A0A1X2HC06"/>
<accession>A0A1X2HC06</accession>
<keyword evidence="5 7" id="KW-0472">Membrane</keyword>
<evidence type="ECO:0000256" key="2">
    <source>
        <dbReference type="ARBA" id="ARBA00007049"/>
    </source>
</evidence>
<evidence type="ECO:0000256" key="5">
    <source>
        <dbReference type="ARBA" id="ARBA00023136"/>
    </source>
</evidence>
<evidence type="ECO:0000256" key="4">
    <source>
        <dbReference type="ARBA" id="ARBA00022989"/>
    </source>
</evidence>
<evidence type="ECO:0000256" key="1">
    <source>
        <dbReference type="ARBA" id="ARBA00004127"/>
    </source>
</evidence>
<gene>
    <name evidence="8" type="ORF">BCR43DRAFT_491507</name>
</gene>
<comment type="similarity">
    <text evidence="2">Belongs to the CCC1 family.</text>
</comment>
<dbReference type="GO" id="GO:0030026">
    <property type="term" value="P:intracellular manganese ion homeostasis"/>
    <property type="evidence" value="ECO:0007669"/>
    <property type="project" value="InterPro"/>
</dbReference>
<dbReference type="Pfam" id="PF01988">
    <property type="entry name" value="VIT1"/>
    <property type="match status" value="1"/>
</dbReference>
<dbReference type="Proteomes" id="UP000242180">
    <property type="component" value="Unassembled WGS sequence"/>
</dbReference>
<organism evidence="8 9">
    <name type="scientific">Syncephalastrum racemosum</name>
    <name type="common">Filamentous fungus</name>
    <dbReference type="NCBI Taxonomy" id="13706"/>
    <lineage>
        <taxon>Eukaryota</taxon>
        <taxon>Fungi</taxon>
        <taxon>Fungi incertae sedis</taxon>
        <taxon>Mucoromycota</taxon>
        <taxon>Mucoromycotina</taxon>
        <taxon>Mucoromycetes</taxon>
        <taxon>Mucorales</taxon>
        <taxon>Syncephalastraceae</taxon>
        <taxon>Syncephalastrum</taxon>
    </lineage>
</organism>
<feature type="transmembrane region" description="Helical" evidence="7">
    <location>
        <begin position="87"/>
        <end position="107"/>
    </location>
</feature>
<dbReference type="EMBL" id="MCGN01000005">
    <property type="protein sequence ID" value="ORY96329.1"/>
    <property type="molecule type" value="Genomic_DNA"/>
</dbReference>
<dbReference type="InParanoid" id="A0A1X2HC06"/>
<feature type="transmembrane region" description="Helical" evidence="7">
    <location>
        <begin position="113"/>
        <end position="137"/>
    </location>
</feature>
<dbReference type="OMA" id="EADHYHT"/>
<dbReference type="CDD" id="cd02435">
    <property type="entry name" value="CCC1"/>
    <property type="match status" value="1"/>
</dbReference>
<dbReference type="OrthoDB" id="73465at2759"/>
<evidence type="ECO:0000313" key="8">
    <source>
        <dbReference type="EMBL" id="ORY96329.1"/>
    </source>
</evidence>
<dbReference type="AlphaFoldDB" id="A0A1X2HC06"/>
<feature type="compositionally biased region" description="Basic residues" evidence="6">
    <location>
        <begin position="60"/>
        <end position="70"/>
    </location>
</feature>
<name>A0A1X2HC06_SYNRA</name>
<feature type="region of interest" description="Disordered" evidence="6">
    <location>
        <begin position="1"/>
        <end position="70"/>
    </location>
</feature>
<feature type="compositionally biased region" description="Basic and acidic residues" evidence="6">
    <location>
        <begin position="12"/>
        <end position="30"/>
    </location>
</feature>
<sequence length="325" mass="35748">MMSAFSTQSDYRLVDRQSSDEKKIEQRRLLDSPSGSEYDEERTLEGRSSQGDDEEEARIPHKHHNHTHSFKGHIEEHFDRPEIVRDIILGLSDGLTVPFALAAGLSSLGDTRIVIYGGLAELVSGAISMGLGGYLAARSEADHYITERQREEREVELYPDEEEEEIVELFEPYGLDRDSMEPMLARFRQNTQKFVDFMMRFELNLEVPDPNRAWISALTIGISYLFGGFIPLIPYMVMNSASKAMLTSVVVTSVTLLIFGYIKSIYLRPAQAIIGALQTLFIGAVAAACSYGIVAYVNLNSPEQEAAGAAAAAAVAAAASSGIPS</sequence>
<proteinExistence type="inferred from homology"/>
<keyword evidence="9" id="KW-1185">Reference proteome</keyword>
<dbReference type="FunCoup" id="A0A1X2HC06">
    <property type="interactions" value="442"/>
</dbReference>
<dbReference type="PANTHER" id="PTHR31851">
    <property type="entry name" value="FE(2+)/MN(2+) TRANSPORTER PCL1"/>
    <property type="match status" value="1"/>
</dbReference>